<dbReference type="Proteomes" id="UP001205063">
    <property type="component" value="Unassembled WGS sequence"/>
</dbReference>
<keyword evidence="3" id="KW-0067">ATP-binding</keyword>
<keyword evidence="2" id="KW-0547">Nucleotide-binding</keyword>
<dbReference type="EMBL" id="JANGAB010000260">
    <property type="protein sequence ID" value="MCQ4950780.1"/>
    <property type="molecule type" value="Genomic_DNA"/>
</dbReference>
<feature type="domain" description="Valyl-tRNA synthetase tRNA-binding arm" evidence="5">
    <location>
        <begin position="1"/>
        <end position="61"/>
    </location>
</feature>
<evidence type="ECO:0000313" key="6">
    <source>
        <dbReference type="EMBL" id="MCQ4950780.1"/>
    </source>
</evidence>
<dbReference type="GO" id="GO:0005524">
    <property type="term" value="F:ATP binding"/>
    <property type="evidence" value="ECO:0007669"/>
    <property type="project" value="UniProtKB-KW"/>
</dbReference>
<proteinExistence type="predicted"/>
<dbReference type="InterPro" id="IPR037118">
    <property type="entry name" value="Val-tRNA_synth_C_sf"/>
</dbReference>
<keyword evidence="1" id="KW-0963">Cytoplasm</keyword>
<name>A0AAW5KKK0_9FIRM</name>
<evidence type="ECO:0000259" key="5">
    <source>
        <dbReference type="Pfam" id="PF10458"/>
    </source>
</evidence>
<dbReference type="SUPFAM" id="SSF46589">
    <property type="entry name" value="tRNA-binding arm"/>
    <property type="match status" value="1"/>
</dbReference>
<keyword evidence="4" id="KW-0175">Coiled coil</keyword>
<comment type="caution">
    <text evidence="6">The sequence shown here is derived from an EMBL/GenBank/DDBJ whole genome shotgun (WGS) entry which is preliminary data.</text>
</comment>
<dbReference type="GO" id="GO:0004832">
    <property type="term" value="F:valine-tRNA ligase activity"/>
    <property type="evidence" value="ECO:0007669"/>
    <property type="project" value="InterPro"/>
</dbReference>
<feature type="non-terminal residue" evidence="6">
    <location>
        <position position="1"/>
    </location>
</feature>
<evidence type="ECO:0000313" key="7">
    <source>
        <dbReference type="Proteomes" id="UP001205063"/>
    </source>
</evidence>
<evidence type="ECO:0000256" key="3">
    <source>
        <dbReference type="ARBA" id="ARBA00022840"/>
    </source>
</evidence>
<evidence type="ECO:0000256" key="4">
    <source>
        <dbReference type="SAM" id="Coils"/>
    </source>
</evidence>
<dbReference type="InterPro" id="IPR019499">
    <property type="entry name" value="Val-tRNA_synth_tRNA-bd"/>
</dbReference>
<reference evidence="6" key="1">
    <citation type="submission" date="2022-06" db="EMBL/GenBank/DDBJ databases">
        <title>Isolation of gut microbiota from human fecal samples.</title>
        <authorList>
            <person name="Pamer E.G."/>
            <person name="Barat B."/>
            <person name="Waligurski E."/>
            <person name="Medina S."/>
            <person name="Paddock L."/>
            <person name="Mostad J."/>
        </authorList>
    </citation>
    <scope>NUCLEOTIDE SEQUENCE</scope>
    <source>
        <strain evidence="6">DFI.7.96</strain>
    </source>
</reference>
<protein>
    <recommendedName>
        <fullName evidence="5">Valyl-tRNA synthetase tRNA-binding arm domain-containing protein</fullName>
    </recommendedName>
</protein>
<gene>
    <name evidence="6" type="ORF">NE646_14180</name>
</gene>
<accession>A0AAW5KKK0</accession>
<dbReference type="Gene3D" id="1.10.287.380">
    <property type="entry name" value="Valyl-tRNA synthetase, C-terminal domain"/>
    <property type="match status" value="1"/>
</dbReference>
<sequence>ERQRLEKEKLGCEKEIASLTGKLQYVKFVSRAPQNVVDAEREKLARAQERLKKVEESLAAL</sequence>
<evidence type="ECO:0000256" key="1">
    <source>
        <dbReference type="ARBA" id="ARBA00022490"/>
    </source>
</evidence>
<evidence type="ECO:0000256" key="2">
    <source>
        <dbReference type="ARBA" id="ARBA00022741"/>
    </source>
</evidence>
<dbReference type="Pfam" id="PF10458">
    <property type="entry name" value="Val_tRNA-synt_C"/>
    <property type="match status" value="1"/>
</dbReference>
<organism evidence="6 7">
    <name type="scientific">Bittarella massiliensis</name>
    <name type="common">ex Durand et al. 2017</name>
    <dbReference type="NCBI Taxonomy" id="1720313"/>
    <lineage>
        <taxon>Bacteria</taxon>
        <taxon>Bacillati</taxon>
        <taxon>Bacillota</taxon>
        <taxon>Clostridia</taxon>
        <taxon>Eubacteriales</taxon>
        <taxon>Oscillospiraceae</taxon>
        <taxon>Bittarella (ex Durand et al. 2017)</taxon>
    </lineage>
</organism>
<dbReference type="GO" id="GO:0005737">
    <property type="term" value="C:cytoplasm"/>
    <property type="evidence" value="ECO:0007669"/>
    <property type="project" value="InterPro"/>
</dbReference>
<dbReference type="GO" id="GO:0006438">
    <property type="term" value="P:valyl-tRNA aminoacylation"/>
    <property type="evidence" value="ECO:0007669"/>
    <property type="project" value="InterPro"/>
</dbReference>
<dbReference type="RefSeq" id="WP_256136896.1">
    <property type="nucleotide sequence ID" value="NZ_JANGAB010000260.1"/>
</dbReference>
<dbReference type="AlphaFoldDB" id="A0AAW5KKK0"/>
<feature type="coiled-coil region" evidence="4">
    <location>
        <begin position="2"/>
        <end position="57"/>
    </location>
</feature>
<dbReference type="InterPro" id="IPR010978">
    <property type="entry name" value="tRNA-bd_arm"/>
</dbReference>